<protein>
    <submittedName>
        <fullName evidence="2">Uncharacterized protein</fullName>
    </submittedName>
</protein>
<dbReference type="EMBL" id="SWCJ01000021">
    <property type="protein sequence ID" value="TKB50735.1"/>
    <property type="molecule type" value="Genomic_DNA"/>
</dbReference>
<feature type="coiled-coil region" evidence="1">
    <location>
        <begin position="188"/>
        <end position="215"/>
    </location>
</feature>
<organism evidence="2 3">
    <name type="scientific">Ferrimonas aestuarii</name>
    <dbReference type="NCBI Taxonomy" id="2569539"/>
    <lineage>
        <taxon>Bacteria</taxon>
        <taxon>Pseudomonadati</taxon>
        <taxon>Pseudomonadota</taxon>
        <taxon>Gammaproteobacteria</taxon>
        <taxon>Alteromonadales</taxon>
        <taxon>Ferrimonadaceae</taxon>
        <taxon>Ferrimonas</taxon>
    </lineage>
</organism>
<dbReference type="RefSeq" id="WP_136865010.1">
    <property type="nucleotide sequence ID" value="NZ_SWCJ01000021.1"/>
</dbReference>
<dbReference type="AlphaFoldDB" id="A0A4V5NVJ8"/>
<evidence type="ECO:0000313" key="3">
    <source>
        <dbReference type="Proteomes" id="UP000305675"/>
    </source>
</evidence>
<comment type="caution">
    <text evidence="2">The sequence shown here is derived from an EMBL/GenBank/DDBJ whole genome shotgun (WGS) entry which is preliminary data.</text>
</comment>
<gene>
    <name evidence="2" type="ORF">FCL42_18985</name>
</gene>
<accession>A0A4V5NVJ8</accession>
<evidence type="ECO:0000313" key="2">
    <source>
        <dbReference type="EMBL" id="TKB50735.1"/>
    </source>
</evidence>
<keyword evidence="1" id="KW-0175">Coiled coil</keyword>
<dbReference type="Proteomes" id="UP000305675">
    <property type="component" value="Unassembled WGS sequence"/>
</dbReference>
<evidence type="ECO:0000256" key="1">
    <source>
        <dbReference type="SAM" id="Coils"/>
    </source>
</evidence>
<sequence>MLAIESLFPLDPRYRQLRAASEAHFHTCFYCGCIATETDFAPPQDHWGAYANHGQSADNLQVPSCKECLTLLKGCTMALVQQRREVVHTKLTRKYQKAINVYLRWSEDELAELDFSLKHSIDAGLQLGQESHRRSNYPGFPYDVDGTVYPVEQIKPQAVVVFGERFEGLKAALVHASKTYGLSQGKLAQGLELHNNNLEAVILHLQREQQQASLERELGRLCGAFAKEHNQSRRYVVNAVKRYMERDQELSVHQALEKLYQERVQHFK</sequence>
<keyword evidence="3" id="KW-1185">Reference proteome</keyword>
<dbReference type="OrthoDB" id="6396936at2"/>
<proteinExistence type="predicted"/>
<name>A0A4V5NVJ8_9GAMM</name>
<reference evidence="2 3" key="1">
    <citation type="submission" date="2019-04" db="EMBL/GenBank/DDBJ databases">
        <authorList>
            <person name="Hwang J.C."/>
        </authorList>
    </citation>
    <scope>NUCLEOTIDE SEQUENCE [LARGE SCALE GENOMIC DNA]</scope>
    <source>
        <strain evidence="2 3">IMCC35002</strain>
    </source>
</reference>